<dbReference type="PROSITE" id="PS50112">
    <property type="entry name" value="PAS"/>
    <property type="match status" value="1"/>
</dbReference>
<keyword evidence="9" id="KW-1133">Transmembrane helix</keyword>
<dbReference type="Gene3D" id="1.10.287.130">
    <property type="match status" value="1"/>
</dbReference>
<dbReference type="Pfam" id="PF00512">
    <property type="entry name" value="HisKA"/>
    <property type="match status" value="1"/>
</dbReference>
<feature type="domain" description="Histidine kinase" evidence="12">
    <location>
        <begin position="151"/>
        <end position="326"/>
    </location>
</feature>
<evidence type="ECO:0000313" key="15">
    <source>
        <dbReference type="Proteomes" id="UP000217076"/>
    </source>
</evidence>
<evidence type="ECO:0000256" key="8">
    <source>
        <dbReference type="ARBA" id="ARBA00022840"/>
    </source>
</evidence>
<sequence length="378" mass="40168">MEELPIPLATLEDVAIQGYDSERRVFYWNEASRLLYGYSRDEALGRRLEDLIIPEAMVEAVSGEIDLWLAGGPPPTGGRIGLRHKNGGTVLVHSNHLSLRDATDTPRLFCIDIPLNTQERLEATLSDLAAAAPVGDEGQGRSSLDGSFLATLSHEVRTPLNAILGFSELLAQRLAPDGADEVAADYSSSIRNAGVELTRVLEQSLALLGTAPVVLQPQPRVVPVQDVLVEVAAVLLATCPSRDDLISVDRVADDLRVMADPFLVKHGLSALARFALANAPAGQPVVLTAQARSGASDMVLLCVEDAGPPLPDPLRLQLLSGHAIGVDPYRAENQSALFHLSIVQRIAIATGALLSFERTDAGANRAVLGLHRAGPPAA</sequence>
<proteinExistence type="predicted"/>
<dbReference type="InterPro" id="IPR035965">
    <property type="entry name" value="PAS-like_dom_sf"/>
</dbReference>
<evidence type="ECO:0000256" key="10">
    <source>
        <dbReference type="ARBA" id="ARBA00023012"/>
    </source>
</evidence>
<dbReference type="AlphaFoldDB" id="A0A1G8AS45"/>
<gene>
    <name evidence="14" type="ORF">SAMN05421742_10593</name>
</gene>
<evidence type="ECO:0000256" key="7">
    <source>
        <dbReference type="ARBA" id="ARBA00022777"/>
    </source>
</evidence>
<keyword evidence="5" id="KW-0812">Transmembrane</keyword>
<evidence type="ECO:0000256" key="4">
    <source>
        <dbReference type="ARBA" id="ARBA00022679"/>
    </source>
</evidence>
<dbReference type="GO" id="GO:0016020">
    <property type="term" value="C:membrane"/>
    <property type="evidence" value="ECO:0007669"/>
    <property type="project" value="UniProtKB-SubCell"/>
</dbReference>
<dbReference type="SMART" id="SM00091">
    <property type="entry name" value="PAS"/>
    <property type="match status" value="1"/>
</dbReference>
<dbReference type="Proteomes" id="UP000217076">
    <property type="component" value="Unassembled WGS sequence"/>
</dbReference>
<dbReference type="InterPro" id="IPR003661">
    <property type="entry name" value="HisK_dim/P_dom"/>
</dbReference>
<evidence type="ECO:0000256" key="1">
    <source>
        <dbReference type="ARBA" id="ARBA00000085"/>
    </source>
</evidence>
<dbReference type="GO" id="GO:0000156">
    <property type="term" value="F:phosphorelay response regulator activity"/>
    <property type="evidence" value="ECO:0007669"/>
    <property type="project" value="TreeGrafter"/>
</dbReference>
<feature type="domain" description="PAS" evidence="13">
    <location>
        <begin position="20"/>
        <end position="55"/>
    </location>
</feature>
<reference evidence="15" key="1">
    <citation type="submission" date="2016-10" db="EMBL/GenBank/DDBJ databases">
        <authorList>
            <person name="Varghese N."/>
            <person name="Submissions S."/>
        </authorList>
    </citation>
    <scope>NUCLEOTIDE SEQUENCE [LARGE SCALE GENOMIC DNA]</scope>
    <source>
        <strain evidence="15">930I</strain>
    </source>
</reference>
<evidence type="ECO:0000256" key="9">
    <source>
        <dbReference type="ARBA" id="ARBA00022989"/>
    </source>
</evidence>
<keyword evidence="15" id="KW-1185">Reference proteome</keyword>
<dbReference type="STRING" id="83401.SAMN05421742_10593"/>
<evidence type="ECO:0000313" key="14">
    <source>
        <dbReference type="EMBL" id="SDH23882.1"/>
    </source>
</evidence>
<keyword evidence="11" id="KW-0472">Membrane</keyword>
<dbReference type="InterPro" id="IPR000014">
    <property type="entry name" value="PAS"/>
</dbReference>
<keyword evidence="8" id="KW-0067">ATP-binding</keyword>
<dbReference type="SUPFAM" id="SSF55874">
    <property type="entry name" value="ATPase domain of HSP90 chaperone/DNA topoisomerase II/histidine kinase"/>
    <property type="match status" value="1"/>
</dbReference>
<evidence type="ECO:0000256" key="2">
    <source>
        <dbReference type="ARBA" id="ARBA00004141"/>
    </source>
</evidence>
<dbReference type="GO" id="GO:0006355">
    <property type="term" value="P:regulation of DNA-templated transcription"/>
    <property type="evidence" value="ECO:0007669"/>
    <property type="project" value="InterPro"/>
</dbReference>
<keyword evidence="4" id="KW-0808">Transferase</keyword>
<dbReference type="PANTHER" id="PTHR42878:SF7">
    <property type="entry name" value="SENSOR HISTIDINE KINASE GLRK"/>
    <property type="match status" value="1"/>
</dbReference>
<evidence type="ECO:0000256" key="5">
    <source>
        <dbReference type="ARBA" id="ARBA00022692"/>
    </source>
</evidence>
<dbReference type="EC" id="2.7.13.3" evidence="3"/>
<dbReference type="Gene3D" id="3.30.450.20">
    <property type="entry name" value="PAS domain"/>
    <property type="match status" value="1"/>
</dbReference>
<dbReference type="InterPro" id="IPR036097">
    <property type="entry name" value="HisK_dim/P_sf"/>
</dbReference>
<protein>
    <recommendedName>
        <fullName evidence="3">histidine kinase</fullName>
        <ecNumber evidence="3">2.7.13.3</ecNumber>
    </recommendedName>
</protein>
<evidence type="ECO:0000256" key="3">
    <source>
        <dbReference type="ARBA" id="ARBA00012438"/>
    </source>
</evidence>
<evidence type="ECO:0000256" key="6">
    <source>
        <dbReference type="ARBA" id="ARBA00022741"/>
    </source>
</evidence>
<dbReference type="SMART" id="SM00388">
    <property type="entry name" value="HisKA"/>
    <property type="match status" value="1"/>
</dbReference>
<organism evidence="14 15">
    <name type="scientific">Roseospirillum parvum</name>
    <dbReference type="NCBI Taxonomy" id="83401"/>
    <lineage>
        <taxon>Bacteria</taxon>
        <taxon>Pseudomonadati</taxon>
        <taxon>Pseudomonadota</taxon>
        <taxon>Alphaproteobacteria</taxon>
        <taxon>Rhodospirillales</taxon>
        <taxon>Rhodospirillaceae</taxon>
        <taxon>Roseospirillum</taxon>
    </lineage>
</organism>
<dbReference type="InterPro" id="IPR005467">
    <property type="entry name" value="His_kinase_dom"/>
</dbReference>
<dbReference type="CDD" id="cd00130">
    <property type="entry name" value="PAS"/>
    <property type="match status" value="1"/>
</dbReference>
<dbReference type="NCBIfam" id="TIGR00229">
    <property type="entry name" value="sensory_box"/>
    <property type="match status" value="1"/>
</dbReference>
<dbReference type="GO" id="GO:0005524">
    <property type="term" value="F:ATP binding"/>
    <property type="evidence" value="ECO:0007669"/>
    <property type="project" value="UniProtKB-KW"/>
</dbReference>
<dbReference type="RefSeq" id="WP_092618625.1">
    <property type="nucleotide sequence ID" value="NZ_FNCV01000005.1"/>
</dbReference>
<dbReference type="SUPFAM" id="SSF47384">
    <property type="entry name" value="Homodimeric domain of signal transducing histidine kinase"/>
    <property type="match status" value="1"/>
</dbReference>
<evidence type="ECO:0000259" key="13">
    <source>
        <dbReference type="PROSITE" id="PS50112"/>
    </source>
</evidence>
<dbReference type="PANTHER" id="PTHR42878">
    <property type="entry name" value="TWO-COMPONENT HISTIDINE KINASE"/>
    <property type="match status" value="1"/>
</dbReference>
<dbReference type="SUPFAM" id="SSF55785">
    <property type="entry name" value="PYP-like sensor domain (PAS domain)"/>
    <property type="match status" value="1"/>
</dbReference>
<dbReference type="CDD" id="cd00082">
    <property type="entry name" value="HisKA"/>
    <property type="match status" value="1"/>
</dbReference>
<dbReference type="GO" id="GO:0000155">
    <property type="term" value="F:phosphorelay sensor kinase activity"/>
    <property type="evidence" value="ECO:0007669"/>
    <property type="project" value="InterPro"/>
</dbReference>
<dbReference type="PROSITE" id="PS50109">
    <property type="entry name" value="HIS_KIN"/>
    <property type="match status" value="1"/>
</dbReference>
<dbReference type="InterPro" id="IPR050351">
    <property type="entry name" value="BphY/WalK/GraS-like"/>
</dbReference>
<dbReference type="GO" id="GO:0030295">
    <property type="term" value="F:protein kinase activator activity"/>
    <property type="evidence" value="ECO:0007669"/>
    <property type="project" value="TreeGrafter"/>
</dbReference>
<dbReference type="Pfam" id="PF00989">
    <property type="entry name" value="PAS"/>
    <property type="match status" value="1"/>
</dbReference>
<comment type="catalytic activity">
    <reaction evidence="1">
        <text>ATP + protein L-histidine = ADP + protein N-phospho-L-histidine.</text>
        <dbReference type="EC" id="2.7.13.3"/>
    </reaction>
</comment>
<keyword evidence="6" id="KW-0547">Nucleotide-binding</keyword>
<dbReference type="GO" id="GO:0007234">
    <property type="term" value="P:osmosensory signaling via phosphorelay pathway"/>
    <property type="evidence" value="ECO:0007669"/>
    <property type="project" value="TreeGrafter"/>
</dbReference>
<accession>A0A1G8AS45</accession>
<keyword evidence="7" id="KW-0418">Kinase</keyword>
<keyword evidence="10" id="KW-0902">Two-component regulatory system</keyword>
<dbReference type="OrthoDB" id="9789782at2"/>
<dbReference type="EMBL" id="FNCV01000005">
    <property type="protein sequence ID" value="SDH23882.1"/>
    <property type="molecule type" value="Genomic_DNA"/>
</dbReference>
<evidence type="ECO:0000256" key="11">
    <source>
        <dbReference type="ARBA" id="ARBA00023136"/>
    </source>
</evidence>
<name>A0A1G8AS45_9PROT</name>
<comment type="subcellular location">
    <subcellularLocation>
        <location evidence="2">Membrane</location>
        <topology evidence="2">Multi-pass membrane protein</topology>
    </subcellularLocation>
</comment>
<evidence type="ECO:0000259" key="12">
    <source>
        <dbReference type="PROSITE" id="PS50109"/>
    </source>
</evidence>
<dbReference type="InterPro" id="IPR036890">
    <property type="entry name" value="HATPase_C_sf"/>
</dbReference>
<dbReference type="InterPro" id="IPR013767">
    <property type="entry name" value="PAS_fold"/>
</dbReference>